<proteinExistence type="predicted"/>
<evidence type="ECO:0008006" key="4">
    <source>
        <dbReference type="Google" id="ProtNLM"/>
    </source>
</evidence>
<name>A0ABW8IY77_9GAMM</name>
<sequence>MSSAQPALPPAQLPRAGKYRLTVRHMFLGSAFLLLLLAVVVPNSLPAPTAVAMGLAFMLAVPGLRFGSELRNLLALYVCTIIVTIVYMIVGGMHDAPLVALAQVAAVYILSPLLWIIIAAGLRRQLGVDRLIDWFVVLSFLCALSVALFFYLFLTRGAAAVAFFFKGANVNLNEGFSGATMHVYGSLIFLCGGFFSSPELIKNRLLRFALLGMLLACALTSGRSALIIAIPIGWALGWILAPRTTEHLRTSAIARFVQYGLPSLVAIVVALVMLQAYTQVSVSTVLDSVSTKLASGGGDARTQMARSLYAGIFDNGGLGAGHGVGVGFVSDPVHPWRYELVWLATIYRVGLLGTFIYALPFLVYIVGVVRMALARRLPNRHKFLFCGFVCAFLASNTNPYIEAFALQWMYVIPLVAWYIEYPVFLRTTPP</sequence>
<accession>A0ABW8IY77</accession>
<feature type="transmembrane region" description="Helical" evidence="1">
    <location>
        <begin position="208"/>
        <end position="236"/>
    </location>
</feature>
<evidence type="ECO:0000256" key="1">
    <source>
        <dbReference type="SAM" id="Phobius"/>
    </source>
</evidence>
<keyword evidence="1" id="KW-1133">Transmembrane helix</keyword>
<keyword evidence="1" id="KW-0812">Transmembrane</keyword>
<dbReference type="EMBL" id="JADIKG010000013">
    <property type="protein sequence ID" value="MFK2874978.1"/>
    <property type="molecule type" value="Genomic_DNA"/>
</dbReference>
<feature type="transmembrane region" description="Helical" evidence="1">
    <location>
        <begin position="256"/>
        <end position="274"/>
    </location>
</feature>
<feature type="transmembrane region" description="Helical" evidence="1">
    <location>
        <begin position="349"/>
        <end position="371"/>
    </location>
</feature>
<protein>
    <recommendedName>
        <fullName evidence="4">O-antigen ligase like membrane protein</fullName>
    </recommendedName>
</protein>
<feature type="transmembrane region" description="Helical" evidence="1">
    <location>
        <begin position="308"/>
        <end position="329"/>
    </location>
</feature>
<feature type="transmembrane region" description="Helical" evidence="1">
    <location>
        <begin position="100"/>
        <end position="122"/>
    </location>
</feature>
<feature type="transmembrane region" description="Helical" evidence="1">
    <location>
        <begin position="134"/>
        <end position="155"/>
    </location>
</feature>
<feature type="transmembrane region" description="Helical" evidence="1">
    <location>
        <begin position="21"/>
        <end position="41"/>
    </location>
</feature>
<evidence type="ECO:0000313" key="2">
    <source>
        <dbReference type="EMBL" id="MFK2874978.1"/>
    </source>
</evidence>
<feature type="transmembrane region" description="Helical" evidence="1">
    <location>
        <begin position="175"/>
        <end position="196"/>
    </location>
</feature>
<feature type="transmembrane region" description="Helical" evidence="1">
    <location>
        <begin position="383"/>
        <end position="401"/>
    </location>
</feature>
<dbReference type="Proteomes" id="UP001620405">
    <property type="component" value="Unassembled WGS sequence"/>
</dbReference>
<evidence type="ECO:0000313" key="3">
    <source>
        <dbReference type="Proteomes" id="UP001620405"/>
    </source>
</evidence>
<feature type="transmembrane region" description="Helical" evidence="1">
    <location>
        <begin position="74"/>
        <end position="94"/>
    </location>
</feature>
<reference evidence="2 3" key="1">
    <citation type="submission" date="2020-10" db="EMBL/GenBank/DDBJ databases">
        <title>Phylogeny of dyella-like bacteria.</title>
        <authorList>
            <person name="Fu J."/>
        </authorList>
    </citation>
    <scope>NUCLEOTIDE SEQUENCE [LARGE SCALE GENOMIC DNA]</scope>
    <source>
        <strain evidence="2 3">DHOB07</strain>
    </source>
</reference>
<feature type="transmembrane region" description="Helical" evidence="1">
    <location>
        <begin position="407"/>
        <end position="425"/>
    </location>
</feature>
<organism evidence="2 3">
    <name type="scientific">Dyella lipolytica</name>
    <dbReference type="NCBI Taxonomy" id="1867835"/>
    <lineage>
        <taxon>Bacteria</taxon>
        <taxon>Pseudomonadati</taxon>
        <taxon>Pseudomonadota</taxon>
        <taxon>Gammaproteobacteria</taxon>
        <taxon>Lysobacterales</taxon>
        <taxon>Rhodanobacteraceae</taxon>
        <taxon>Dyella</taxon>
    </lineage>
</organism>
<keyword evidence="3" id="KW-1185">Reference proteome</keyword>
<comment type="caution">
    <text evidence="2">The sequence shown here is derived from an EMBL/GenBank/DDBJ whole genome shotgun (WGS) entry which is preliminary data.</text>
</comment>
<gene>
    <name evidence="2" type="ORF">ISP13_15655</name>
</gene>
<feature type="transmembrane region" description="Helical" evidence="1">
    <location>
        <begin position="47"/>
        <end position="67"/>
    </location>
</feature>
<keyword evidence="1" id="KW-0472">Membrane</keyword>